<dbReference type="Pfam" id="PF03004">
    <property type="entry name" value="Transposase_24"/>
    <property type="match status" value="1"/>
</dbReference>
<gene>
    <name evidence="3" type="ORF">L1049_015667</name>
</gene>
<evidence type="ECO:0008006" key="5">
    <source>
        <dbReference type="Google" id="ProtNLM"/>
    </source>
</evidence>
<feature type="region of interest" description="Disordered" evidence="2">
    <location>
        <begin position="1"/>
        <end position="39"/>
    </location>
</feature>
<evidence type="ECO:0000313" key="4">
    <source>
        <dbReference type="Proteomes" id="UP001415857"/>
    </source>
</evidence>
<accession>A0AAP0S4I2</accession>
<evidence type="ECO:0000256" key="2">
    <source>
        <dbReference type="SAM" id="MobiDB-lite"/>
    </source>
</evidence>
<evidence type="ECO:0000256" key="1">
    <source>
        <dbReference type="SAM" id="Coils"/>
    </source>
</evidence>
<feature type="compositionally biased region" description="Polar residues" evidence="2">
    <location>
        <begin position="18"/>
        <end position="39"/>
    </location>
</feature>
<keyword evidence="4" id="KW-1185">Reference proteome</keyword>
<feature type="coiled-coil region" evidence="1">
    <location>
        <begin position="292"/>
        <end position="326"/>
    </location>
</feature>
<dbReference type="AlphaFoldDB" id="A0AAP0S4I2"/>
<sequence length="342" mass="38902">MAPRNHRSQPSPIVADSSHGTLVGSSTTGARSSHTMNRSHQLQMRNNRIYIEANDLNQPIGDESSELGKHIGTLARKGNIAPIHYTDWRLMPVAIKDEMFKLVLEEFDIPHKGAREWVLDKFNNCWRRWKHYLKHAWYVPGASMEYNHLVTLVEGLIEEQWMKLVEHWGKPETVNICATNAANRSNVKIHHTTGRHSFANVRQEEMERTGEYPDRIKMFKITHTPKRQNMNRHALNALTRMERLASQMPEGTQPAKAREMAFTQVLGEDGHGRRKGFGCGARPVGARVARAIAAAMAEVEKYKNLYEEEKAKREESERQVASLEAQVNGTISGLAENNNHMG</sequence>
<comment type="caution">
    <text evidence="3">The sequence shown here is derived from an EMBL/GenBank/DDBJ whole genome shotgun (WGS) entry which is preliminary data.</text>
</comment>
<evidence type="ECO:0000313" key="3">
    <source>
        <dbReference type="EMBL" id="KAK9287254.1"/>
    </source>
</evidence>
<dbReference type="InterPro" id="IPR004252">
    <property type="entry name" value="Probable_transposase_24"/>
</dbReference>
<protein>
    <recommendedName>
        <fullName evidence="5">Transposase</fullName>
    </recommendedName>
</protein>
<organism evidence="3 4">
    <name type="scientific">Liquidambar formosana</name>
    <name type="common">Formosan gum</name>
    <dbReference type="NCBI Taxonomy" id="63359"/>
    <lineage>
        <taxon>Eukaryota</taxon>
        <taxon>Viridiplantae</taxon>
        <taxon>Streptophyta</taxon>
        <taxon>Embryophyta</taxon>
        <taxon>Tracheophyta</taxon>
        <taxon>Spermatophyta</taxon>
        <taxon>Magnoliopsida</taxon>
        <taxon>eudicotyledons</taxon>
        <taxon>Gunneridae</taxon>
        <taxon>Pentapetalae</taxon>
        <taxon>Saxifragales</taxon>
        <taxon>Altingiaceae</taxon>
        <taxon>Liquidambar</taxon>
    </lineage>
</organism>
<dbReference type="PANTHER" id="PTHR33144">
    <property type="entry name" value="OS10G0409366 PROTEIN-RELATED"/>
    <property type="match status" value="1"/>
</dbReference>
<dbReference type="EMBL" id="JBBPBK010000004">
    <property type="protein sequence ID" value="KAK9287254.1"/>
    <property type="molecule type" value="Genomic_DNA"/>
</dbReference>
<dbReference type="PANTHER" id="PTHR33144:SF45">
    <property type="entry name" value="TRANSPOSASE TNP1_EN_SPM-LIKE DOMAIN-CONTAINING PROTEIN"/>
    <property type="match status" value="1"/>
</dbReference>
<proteinExistence type="predicted"/>
<name>A0AAP0S4I2_LIQFO</name>
<dbReference type="Proteomes" id="UP001415857">
    <property type="component" value="Unassembled WGS sequence"/>
</dbReference>
<keyword evidence="1" id="KW-0175">Coiled coil</keyword>
<reference evidence="3 4" key="1">
    <citation type="journal article" date="2024" name="Plant J.">
        <title>Genome sequences and population genomics reveal climatic adaptation and genomic divergence between two closely related sweetgum species.</title>
        <authorList>
            <person name="Xu W.Q."/>
            <person name="Ren C.Q."/>
            <person name="Zhang X.Y."/>
            <person name="Comes H.P."/>
            <person name="Liu X.H."/>
            <person name="Li Y.G."/>
            <person name="Kettle C.J."/>
            <person name="Jalonen R."/>
            <person name="Gaisberger H."/>
            <person name="Ma Y.Z."/>
            <person name="Qiu Y.X."/>
        </authorList>
    </citation>
    <scope>NUCLEOTIDE SEQUENCE [LARGE SCALE GENOMIC DNA]</scope>
    <source>
        <strain evidence="3">Hangzhou</strain>
    </source>
</reference>